<dbReference type="EC" id="3.4.24.-" evidence="3"/>
<gene>
    <name evidence="3" type="ORF">ACFOD3_14210</name>
</gene>
<evidence type="ECO:0000313" key="4">
    <source>
        <dbReference type="Proteomes" id="UP001595420"/>
    </source>
</evidence>
<dbReference type="EMBL" id="JBHRSB010000004">
    <property type="protein sequence ID" value="MFC3001054.1"/>
    <property type="molecule type" value="Genomic_DNA"/>
</dbReference>
<comment type="caution">
    <text evidence="3">The sequence shown here is derived from an EMBL/GenBank/DDBJ whole genome shotgun (WGS) entry which is preliminary data.</text>
</comment>
<feature type="signal peptide" evidence="1">
    <location>
        <begin position="1"/>
        <end position="17"/>
    </location>
</feature>
<keyword evidence="3" id="KW-0378">Hydrolase</keyword>
<reference evidence="4" key="1">
    <citation type="journal article" date="2019" name="Int. J. Syst. Evol. Microbiol.">
        <title>The Global Catalogue of Microorganisms (GCM) 10K type strain sequencing project: providing services to taxonomists for standard genome sequencing and annotation.</title>
        <authorList>
            <consortium name="The Broad Institute Genomics Platform"/>
            <consortium name="The Broad Institute Genome Sequencing Center for Infectious Disease"/>
            <person name="Wu L."/>
            <person name="Ma J."/>
        </authorList>
    </citation>
    <scope>NUCLEOTIDE SEQUENCE [LARGE SCALE GENOMIC DNA]</scope>
    <source>
        <strain evidence="4">CGMCC 1.16855</strain>
    </source>
</reference>
<dbReference type="CDD" id="cd12797">
    <property type="entry name" value="M23_peptidase"/>
    <property type="match status" value="1"/>
</dbReference>
<keyword evidence="4" id="KW-1185">Reference proteome</keyword>
<evidence type="ECO:0000313" key="3">
    <source>
        <dbReference type="EMBL" id="MFC3001054.1"/>
    </source>
</evidence>
<evidence type="ECO:0000259" key="2">
    <source>
        <dbReference type="Pfam" id="PF01551"/>
    </source>
</evidence>
<protein>
    <submittedName>
        <fullName evidence="3">M23 family metallopeptidase</fullName>
        <ecNumber evidence="3">3.4.24.-</ecNumber>
    </submittedName>
</protein>
<sequence>MRYFLLLSTLLVPPALAQPGPGELALPLGQACISSPFGERRDAGPRASRQHRGLDMPAPAGAWVTAAAAGQVVAVRRRGAAGLEVEIRHEGGFATRYAHLGSVAPAIASGRRRVARGERLGRIGRSGITYGTHLHFELVVRGQPVDPAPFLTIAPCG</sequence>
<dbReference type="PANTHER" id="PTHR21666">
    <property type="entry name" value="PEPTIDASE-RELATED"/>
    <property type="match status" value="1"/>
</dbReference>
<dbReference type="Proteomes" id="UP001595420">
    <property type="component" value="Unassembled WGS sequence"/>
</dbReference>
<name>A0ABV7BVE3_9PROT</name>
<dbReference type="RefSeq" id="WP_216837147.1">
    <property type="nucleotide sequence ID" value="NZ_JAFNJS010000004.1"/>
</dbReference>
<dbReference type="InterPro" id="IPR016047">
    <property type="entry name" value="M23ase_b-sheet_dom"/>
</dbReference>
<keyword evidence="1" id="KW-0732">Signal</keyword>
<evidence type="ECO:0000256" key="1">
    <source>
        <dbReference type="SAM" id="SignalP"/>
    </source>
</evidence>
<accession>A0ABV7BVE3</accession>
<proteinExistence type="predicted"/>
<dbReference type="InterPro" id="IPR050570">
    <property type="entry name" value="Cell_wall_metabolism_enzyme"/>
</dbReference>
<dbReference type="PANTHER" id="PTHR21666:SF289">
    <property type="entry name" value="L-ALA--D-GLU ENDOPEPTIDASE"/>
    <property type="match status" value="1"/>
</dbReference>
<feature type="chain" id="PRO_5046948885" evidence="1">
    <location>
        <begin position="18"/>
        <end position="157"/>
    </location>
</feature>
<feature type="domain" description="M23ase beta-sheet core" evidence="2">
    <location>
        <begin position="50"/>
        <end position="147"/>
    </location>
</feature>
<dbReference type="GO" id="GO:0016787">
    <property type="term" value="F:hydrolase activity"/>
    <property type="evidence" value="ECO:0007669"/>
    <property type="project" value="UniProtKB-KW"/>
</dbReference>
<organism evidence="3 4">
    <name type="scientific">Falsiroseomonas tokyonensis</name>
    <dbReference type="NCBI Taxonomy" id="430521"/>
    <lineage>
        <taxon>Bacteria</taxon>
        <taxon>Pseudomonadati</taxon>
        <taxon>Pseudomonadota</taxon>
        <taxon>Alphaproteobacteria</taxon>
        <taxon>Acetobacterales</taxon>
        <taxon>Roseomonadaceae</taxon>
        <taxon>Falsiroseomonas</taxon>
    </lineage>
</organism>
<dbReference type="Pfam" id="PF01551">
    <property type="entry name" value="Peptidase_M23"/>
    <property type="match status" value="1"/>
</dbReference>